<comment type="caution">
    <text evidence="1">The sequence shown here is derived from an EMBL/GenBank/DDBJ whole genome shotgun (WGS) entry which is preliminary data.</text>
</comment>
<organism evidence="1 2">
    <name type="scientific">Microlunatus ginsengisoli</name>
    <dbReference type="NCBI Taxonomy" id="363863"/>
    <lineage>
        <taxon>Bacteria</taxon>
        <taxon>Bacillati</taxon>
        <taxon>Actinomycetota</taxon>
        <taxon>Actinomycetes</taxon>
        <taxon>Propionibacteriales</taxon>
        <taxon>Propionibacteriaceae</taxon>
        <taxon>Microlunatus</taxon>
    </lineage>
</organism>
<name>A0ABP7AIM1_9ACTN</name>
<accession>A0ABP7AIM1</accession>
<keyword evidence="2" id="KW-1185">Reference proteome</keyword>
<gene>
    <name evidence="1" type="ORF">GCM10022236_39430</name>
</gene>
<dbReference type="EMBL" id="BAABAB010000031">
    <property type="protein sequence ID" value="GAA3632993.1"/>
    <property type="molecule type" value="Genomic_DNA"/>
</dbReference>
<protein>
    <submittedName>
        <fullName evidence="1">Uncharacterized protein</fullName>
    </submittedName>
</protein>
<evidence type="ECO:0000313" key="2">
    <source>
        <dbReference type="Proteomes" id="UP001501490"/>
    </source>
</evidence>
<sequence>MEMIMNLAEMTAQQNTAPRIRTSASESMASCFFLCGLRPRSGRSVVRVRFRAADRPCLPRFPPANAPLEVKVNHKIAAFTRSG</sequence>
<dbReference type="Proteomes" id="UP001501490">
    <property type="component" value="Unassembled WGS sequence"/>
</dbReference>
<proteinExistence type="predicted"/>
<reference evidence="2" key="1">
    <citation type="journal article" date="2019" name="Int. J. Syst. Evol. Microbiol.">
        <title>The Global Catalogue of Microorganisms (GCM) 10K type strain sequencing project: providing services to taxonomists for standard genome sequencing and annotation.</title>
        <authorList>
            <consortium name="The Broad Institute Genomics Platform"/>
            <consortium name="The Broad Institute Genome Sequencing Center for Infectious Disease"/>
            <person name="Wu L."/>
            <person name="Ma J."/>
        </authorList>
    </citation>
    <scope>NUCLEOTIDE SEQUENCE [LARGE SCALE GENOMIC DNA]</scope>
    <source>
        <strain evidence="2">JCM 16929</strain>
    </source>
</reference>
<evidence type="ECO:0000313" key="1">
    <source>
        <dbReference type="EMBL" id="GAA3632993.1"/>
    </source>
</evidence>